<reference evidence="3" key="1">
    <citation type="submission" date="2020-06" db="EMBL/GenBank/DDBJ databases">
        <authorList>
            <person name="Li T."/>
            <person name="Hu X."/>
            <person name="Zhang T."/>
            <person name="Song X."/>
            <person name="Zhang H."/>
            <person name="Dai N."/>
            <person name="Sheng W."/>
            <person name="Hou X."/>
            <person name="Wei L."/>
        </authorList>
    </citation>
    <scope>NUCLEOTIDE SEQUENCE</scope>
    <source>
        <strain evidence="3">K16</strain>
        <tissue evidence="3">Leaf</tissue>
    </source>
</reference>
<dbReference type="EMBL" id="JACGWL010000009">
    <property type="protein sequence ID" value="KAK4394501.1"/>
    <property type="molecule type" value="Genomic_DNA"/>
</dbReference>
<gene>
    <name evidence="3" type="ORF">Sango_1604400</name>
</gene>
<proteinExistence type="predicted"/>
<dbReference type="Pfam" id="PF14111">
    <property type="entry name" value="DUF4283"/>
    <property type="match status" value="1"/>
</dbReference>
<name>A0AAE1WJN8_9LAMI</name>
<dbReference type="PANTHER" id="PTHR33710">
    <property type="entry name" value="BNAC02G09200D PROTEIN"/>
    <property type="match status" value="1"/>
</dbReference>
<feature type="compositionally biased region" description="Polar residues" evidence="1">
    <location>
        <begin position="117"/>
        <end position="139"/>
    </location>
</feature>
<dbReference type="InterPro" id="IPR036691">
    <property type="entry name" value="Endo/exonu/phosph_ase_sf"/>
</dbReference>
<evidence type="ECO:0000313" key="3">
    <source>
        <dbReference type="EMBL" id="KAK4394501.1"/>
    </source>
</evidence>
<keyword evidence="4" id="KW-1185">Reference proteome</keyword>
<evidence type="ECO:0000259" key="2">
    <source>
        <dbReference type="Pfam" id="PF14111"/>
    </source>
</evidence>
<accession>A0AAE1WJN8</accession>
<dbReference type="InterPro" id="IPR025558">
    <property type="entry name" value="DUF4283"/>
</dbReference>
<feature type="region of interest" description="Disordered" evidence="1">
    <location>
        <begin position="95"/>
        <end position="174"/>
    </location>
</feature>
<protein>
    <recommendedName>
        <fullName evidence="2">DUF4283 domain-containing protein</fullName>
    </recommendedName>
</protein>
<evidence type="ECO:0000313" key="4">
    <source>
        <dbReference type="Proteomes" id="UP001289374"/>
    </source>
</evidence>
<evidence type="ECO:0000256" key="1">
    <source>
        <dbReference type="SAM" id="MobiDB-lite"/>
    </source>
</evidence>
<feature type="domain" description="DUF4283" evidence="2">
    <location>
        <begin position="9"/>
        <end position="89"/>
    </location>
</feature>
<dbReference type="SUPFAM" id="SSF56219">
    <property type="entry name" value="DNase I-like"/>
    <property type="match status" value="1"/>
</dbReference>
<reference evidence="3" key="2">
    <citation type="journal article" date="2024" name="Plant">
        <title>Genomic evolution and insights into agronomic trait innovations of Sesamum species.</title>
        <authorList>
            <person name="Miao H."/>
            <person name="Wang L."/>
            <person name="Qu L."/>
            <person name="Liu H."/>
            <person name="Sun Y."/>
            <person name="Le M."/>
            <person name="Wang Q."/>
            <person name="Wei S."/>
            <person name="Zheng Y."/>
            <person name="Lin W."/>
            <person name="Duan Y."/>
            <person name="Cao H."/>
            <person name="Xiong S."/>
            <person name="Wang X."/>
            <person name="Wei L."/>
            <person name="Li C."/>
            <person name="Ma Q."/>
            <person name="Ju M."/>
            <person name="Zhao R."/>
            <person name="Li G."/>
            <person name="Mu C."/>
            <person name="Tian Q."/>
            <person name="Mei H."/>
            <person name="Zhang T."/>
            <person name="Gao T."/>
            <person name="Zhang H."/>
        </authorList>
    </citation>
    <scope>NUCLEOTIDE SEQUENCE</scope>
    <source>
        <strain evidence="3">K16</strain>
    </source>
</reference>
<dbReference type="AlphaFoldDB" id="A0AAE1WJN8"/>
<dbReference type="PANTHER" id="PTHR33710:SF71">
    <property type="entry name" value="ENDONUCLEASE_EXONUCLEASE_PHOSPHATASE DOMAIN-CONTAINING PROTEIN"/>
    <property type="match status" value="1"/>
</dbReference>
<comment type="caution">
    <text evidence="3">The sequence shown here is derived from an EMBL/GenBank/DDBJ whole genome shotgun (WGS) entry which is preliminary data.</text>
</comment>
<organism evidence="3 4">
    <name type="scientific">Sesamum angolense</name>
    <dbReference type="NCBI Taxonomy" id="2727404"/>
    <lineage>
        <taxon>Eukaryota</taxon>
        <taxon>Viridiplantae</taxon>
        <taxon>Streptophyta</taxon>
        <taxon>Embryophyta</taxon>
        <taxon>Tracheophyta</taxon>
        <taxon>Spermatophyta</taxon>
        <taxon>Magnoliopsida</taxon>
        <taxon>eudicotyledons</taxon>
        <taxon>Gunneridae</taxon>
        <taxon>Pentapetalae</taxon>
        <taxon>asterids</taxon>
        <taxon>lamiids</taxon>
        <taxon>Lamiales</taxon>
        <taxon>Pedaliaceae</taxon>
        <taxon>Sesamum</taxon>
    </lineage>
</organism>
<dbReference type="Proteomes" id="UP001289374">
    <property type="component" value="Unassembled WGS sequence"/>
</dbReference>
<sequence length="309" mass="35326">MEKTKNLAAHLKLALVGKFSHGYPNMNTIRTYFSKLDLRGAHSIGVINVKHILIKLNNEEDLSRLWLKQIMFIDSFPMQLSKWSLKFNPRVESPIAPGDRASSVNIPPNRTAAPNDLQASNSSSGTAENNLKSTAIHGQSDNDENSHSDTMPGLETIPEEDRQQQDGVGGQVNDEEEDAMLEERGLASNREIHLVSGSADVNSGSPFTWIDHRLWQCLDRLLFSTEWIDLWPKTSVKHLPRHMSDHCPWLVSVQSSVRTFPFLFQFQNMWCRHPNFMRTAEECWAIPVQQTGMLKLKEKLFRLKHCFRH</sequence>